<dbReference type="EMBL" id="AFFN01000019">
    <property type="protein sequence ID" value="EGJ40504.1"/>
    <property type="molecule type" value="Genomic_DNA"/>
</dbReference>
<accession>F3URJ0</accession>
<dbReference type="InterPro" id="IPR003708">
    <property type="entry name" value="SecB"/>
</dbReference>
<evidence type="ECO:0008006" key="4">
    <source>
        <dbReference type="Google" id="ProtNLM"/>
    </source>
</evidence>
<evidence type="ECO:0000256" key="1">
    <source>
        <dbReference type="ARBA" id="ARBA00009990"/>
    </source>
</evidence>
<gene>
    <name evidence="2" type="ORF">HMPREF9389_1448</name>
</gene>
<organism evidence="2 3">
    <name type="scientific">Streptococcus sanguinis SK355</name>
    <dbReference type="NCBI Taxonomy" id="888816"/>
    <lineage>
        <taxon>Bacteria</taxon>
        <taxon>Bacillati</taxon>
        <taxon>Bacillota</taxon>
        <taxon>Bacilli</taxon>
        <taxon>Lactobacillales</taxon>
        <taxon>Streptococcaceae</taxon>
        <taxon>Streptococcus</taxon>
    </lineage>
</organism>
<sequence length="163" mass="18404">MAIISFEDYAIDNVSFLTNTMFEGADDSGKLHTEVSFSAEIGISYENARSYVIIKTQIGNCKSEIDSTEVKHVPFQLEVDIRGIYSLNFSDFKSVDNLKDILSTNAIAILYPYLRSFVSTLTAQVNSFPAYVLPVVNFAETLRENNLVEYWGFDELPLNIFNN</sequence>
<reference evidence="2 3" key="1">
    <citation type="submission" date="2011-03" db="EMBL/GenBank/DDBJ databases">
        <authorList>
            <person name="Muzny D."/>
            <person name="Qin X."/>
            <person name="Deng J."/>
            <person name="Jiang H."/>
            <person name="Liu Y."/>
            <person name="Qu J."/>
            <person name="Song X.-Z."/>
            <person name="Zhang L."/>
            <person name="Thornton R."/>
            <person name="Coyle M."/>
            <person name="Francisco L."/>
            <person name="Jackson L."/>
            <person name="Javaid M."/>
            <person name="Korchina V."/>
            <person name="Kovar C."/>
            <person name="Mata R."/>
            <person name="Mathew T."/>
            <person name="Ngo R."/>
            <person name="Nguyen L."/>
            <person name="Nguyen N."/>
            <person name="Okwuonu G."/>
            <person name="Ongeri F."/>
            <person name="Pham C."/>
            <person name="Simmons D."/>
            <person name="Wilczek-Boney K."/>
            <person name="Hale W."/>
            <person name="Jakkamsetti A."/>
            <person name="Pham P."/>
            <person name="Ruth R."/>
            <person name="San Lucas F."/>
            <person name="Warren J."/>
            <person name="Zhang J."/>
            <person name="Zhao Z."/>
            <person name="Zhou C."/>
            <person name="Zhu D."/>
            <person name="Lee S."/>
            <person name="Bess C."/>
            <person name="Blankenburg K."/>
            <person name="Forbes L."/>
            <person name="Fu Q."/>
            <person name="Gubbala S."/>
            <person name="Hirani K."/>
            <person name="Jayaseelan J.C."/>
            <person name="Lara F."/>
            <person name="Munidasa M."/>
            <person name="Palculict T."/>
            <person name="Patil S."/>
            <person name="Pu L.-L."/>
            <person name="Saada N."/>
            <person name="Tang L."/>
            <person name="Weissenberger G."/>
            <person name="Zhu Y."/>
            <person name="Hemphill L."/>
            <person name="Shang Y."/>
            <person name="Youmans B."/>
            <person name="Ayvaz T."/>
            <person name="Ross M."/>
            <person name="Santibanez J."/>
            <person name="Aqrawi P."/>
            <person name="Gross S."/>
            <person name="Joshi V."/>
            <person name="Fowler G."/>
            <person name="Nazareth L."/>
            <person name="Reid J."/>
            <person name="Worley K."/>
            <person name="Petrosino J."/>
            <person name="Highlander S."/>
            <person name="Gibbs R."/>
        </authorList>
    </citation>
    <scope>NUCLEOTIDE SEQUENCE [LARGE SCALE GENOMIC DNA]</scope>
    <source>
        <strain evidence="2 3">SK355</strain>
    </source>
</reference>
<name>F3URJ0_STRSA</name>
<dbReference type="Proteomes" id="UP000005589">
    <property type="component" value="Unassembled WGS sequence"/>
</dbReference>
<dbReference type="RefSeq" id="WP_002930066.1">
    <property type="nucleotide sequence ID" value="NZ_GL890993.1"/>
</dbReference>
<evidence type="ECO:0000313" key="3">
    <source>
        <dbReference type="Proteomes" id="UP000005589"/>
    </source>
</evidence>
<dbReference type="Gene3D" id="3.10.420.10">
    <property type="entry name" value="SecB-like"/>
    <property type="match status" value="1"/>
</dbReference>
<dbReference type="STRING" id="888816.HMPREF9389_1448"/>
<dbReference type="SUPFAM" id="SSF54611">
    <property type="entry name" value="SecB-like"/>
    <property type="match status" value="1"/>
</dbReference>
<dbReference type="GO" id="GO:0051082">
    <property type="term" value="F:unfolded protein binding"/>
    <property type="evidence" value="ECO:0007669"/>
    <property type="project" value="InterPro"/>
</dbReference>
<proteinExistence type="inferred from homology"/>
<dbReference type="GO" id="GO:0015031">
    <property type="term" value="P:protein transport"/>
    <property type="evidence" value="ECO:0007669"/>
    <property type="project" value="InterPro"/>
</dbReference>
<comment type="similarity">
    <text evidence="1">Belongs to the SecB family.</text>
</comment>
<dbReference type="GO" id="GO:0051262">
    <property type="term" value="P:protein tetramerization"/>
    <property type="evidence" value="ECO:0007669"/>
    <property type="project" value="InterPro"/>
</dbReference>
<evidence type="ECO:0000313" key="2">
    <source>
        <dbReference type="EMBL" id="EGJ40504.1"/>
    </source>
</evidence>
<protein>
    <recommendedName>
        <fullName evidence="4">Preprotein translocase subunit SecB</fullName>
    </recommendedName>
</protein>
<dbReference type="eggNOG" id="ENOG502ZCWK">
    <property type="taxonomic scope" value="Bacteria"/>
</dbReference>
<dbReference type="InterPro" id="IPR035958">
    <property type="entry name" value="SecB-like_sf"/>
</dbReference>
<comment type="caution">
    <text evidence="2">The sequence shown here is derived from an EMBL/GenBank/DDBJ whole genome shotgun (WGS) entry which is preliminary data.</text>
</comment>
<dbReference type="HOGENOM" id="CLU_136678_1_0_9"/>
<dbReference type="AlphaFoldDB" id="F3URJ0"/>
<dbReference type="Pfam" id="PF02556">
    <property type="entry name" value="SecB"/>
    <property type="match status" value="1"/>
</dbReference>